<accession>A0ABM8IP37</accession>
<keyword evidence="2" id="KW-1185">Reference proteome</keyword>
<dbReference type="Proteomes" id="UP001432099">
    <property type="component" value="Chromosome"/>
</dbReference>
<sequence length="55" mass="6455">MENKNSYNPFRLLSDVHLTEDMSCCTDTYLLDRSTMKCEEQSKQMSVSQSEENEK</sequence>
<dbReference type="EMBL" id="AP028127">
    <property type="protein sequence ID" value="BEH91762.1"/>
    <property type="molecule type" value="Genomic_DNA"/>
</dbReference>
<reference evidence="1" key="1">
    <citation type="journal article" date="2024" name="Int. J. Syst. Evol. Microbiol.">
        <title>Turicibacter faecis sp. nov., isolated from faeces of heart failure mouse model.</title>
        <authorList>
            <person name="Imamura Y."/>
            <person name="Motooka D."/>
            <person name="Nakajima Y."/>
            <person name="Ito S."/>
            <person name="Kitakaze M."/>
            <person name="Iida T."/>
            <person name="Nakamura S."/>
        </authorList>
    </citation>
    <scope>NUCLEOTIDE SEQUENCE</scope>
    <source>
        <strain evidence="1">TC023</strain>
    </source>
</reference>
<dbReference type="RefSeq" id="WP_202618810.1">
    <property type="nucleotide sequence ID" value="NZ_AP028127.1"/>
</dbReference>
<evidence type="ECO:0000313" key="1">
    <source>
        <dbReference type="EMBL" id="BEH91762.1"/>
    </source>
</evidence>
<protein>
    <submittedName>
        <fullName evidence="1">Uncharacterized protein</fullName>
    </submittedName>
</protein>
<evidence type="ECO:0000313" key="2">
    <source>
        <dbReference type="Proteomes" id="UP001432099"/>
    </source>
</evidence>
<proteinExistence type="predicted"/>
<gene>
    <name evidence="1" type="ORF">T23_18640</name>
</gene>
<name>A0ABM8IP37_9FIRM</name>
<organism evidence="1 2">
    <name type="scientific">Turicibacter faecis</name>
    <dbReference type="NCBI Taxonomy" id="2963365"/>
    <lineage>
        <taxon>Bacteria</taxon>
        <taxon>Bacillati</taxon>
        <taxon>Bacillota</taxon>
        <taxon>Erysipelotrichia</taxon>
        <taxon>Erysipelotrichales</taxon>
        <taxon>Turicibacteraceae</taxon>
        <taxon>Turicibacter</taxon>
    </lineage>
</organism>